<evidence type="ECO:0008006" key="3">
    <source>
        <dbReference type="Google" id="ProtNLM"/>
    </source>
</evidence>
<dbReference type="InterPro" id="IPR005901">
    <property type="entry name" value="GLPGLI"/>
</dbReference>
<dbReference type="Proteomes" id="UP000264330">
    <property type="component" value="Unassembled WGS sequence"/>
</dbReference>
<evidence type="ECO:0000313" key="2">
    <source>
        <dbReference type="Proteomes" id="UP000264330"/>
    </source>
</evidence>
<dbReference type="Pfam" id="PF09697">
    <property type="entry name" value="Porph_ging"/>
    <property type="match status" value="1"/>
</dbReference>
<protein>
    <recommendedName>
        <fullName evidence="3">GLPGLI family protein</fullName>
    </recommendedName>
</protein>
<dbReference type="NCBIfam" id="TIGR01200">
    <property type="entry name" value="GLPGLI"/>
    <property type="match status" value="1"/>
</dbReference>
<accession>A0A3D5J0I6</accession>
<sequence>MFYPLSFIFLVFIVFPTYGQINFGEVEYAIVLGELPQPEPDKKDVIHRMFEVSQQYVERMTAILKFDRSKALFKLKDGMAVDRKPYYNFSKVMVGLDKVYLTEADSNKLVIRKEAFNEWYLIKEKTKGAGEWKVSSAYKMIDGFKVFKATTTEVTENSKGKFKYEVVAWFAPEIPFGYGPIGYGGLPGLILELEMNKSNLPVIYKTKAINFSTKSLELEPLEGKEISPLELDAMYKKATANIIKSK</sequence>
<comment type="caution">
    <text evidence="1">The sequence shown here is derived from an EMBL/GenBank/DDBJ whole genome shotgun (WGS) entry which is preliminary data.</text>
</comment>
<evidence type="ECO:0000313" key="1">
    <source>
        <dbReference type="EMBL" id="HCV81454.1"/>
    </source>
</evidence>
<dbReference type="EMBL" id="DPMF01000245">
    <property type="protein sequence ID" value="HCV81454.1"/>
    <property type="molecule type" value="Genomic_DNA"/>
</dbReference>
<reference evidence="1 2" key="1">
    <citation type="journal article" date="2018" name="Nat. Biotechnol.">
        <title>A standardized bacterial taxonomy based on genome phylogeny substantially revises the tree of life.</title>
        <authorList>
            <person name="Parks D.H."/>
            <person name="Chuvochina M."/>
            <person name="Waite D.W."/>
            <person name="Rinke C."/>
            <person name="Skarshewski A."/>
            <person name="Chaumeil P.A."/>
            <person name="Hugenholtz P."/>
        </authorList>
    </citation>
    <scope>NUCLEOTIDE SEQUENCE [LARGE SCALE GENOMIC DNA]</scope>
    <source>
        <strain evidence="1">UBA9359</strain>
    </source>
</reference>
<organism evidence="1 2">
    <name type="scientific">Zunongwangia profunda</name>
    <dbReference type="NCBI Taxonomy" id="398743"/>
    <lineage>
        <taxon>Bacteria</taxon>
        <taxon>Pseudomonadati</taxon>
        <taxon>Bacteroidota</taxon>
        <taxon>Flavobacteriia</taxon>
        <taxon>Flavobacteriales</taxon>
        <taxon>Flavobacteriaceae</taxon>
        <taxon>Zunongwangia</taxon>
    </lineage>
</organism>
<name>A0A3D5J0I6_9FLAO</name>
<proteinExistence type="predicted"/>
<dbReference type="AlphaFoldDB" id="A0A3D5J0I6"/>
<gene>
    <name evidence="1" type="ORF">DGQ38_10445</name>
</gene>